<feature type="non-terminal residue" evidence="1">
    <location>
        <position position="158"/>
    </location>
</feature>
<evidence type="ECO:0000313" key="2">
    <source>
        <dbReference type="Proteomes" id="UP000715095"/>
    </source>
</evidence>
<keyword evidence="2" id="KW-1185">Reference proteome</keyword>
<protein>
    <recommendedName>
        <fullName evidence="3">Transposase</fullName>
    </recommendedName>
</protein>
<dbReference type="Proteomes" id="UP000715095">
    <property type="component" value="Unassembled WGS sequence"/>
</dbReference>
<sequence>MSSPSFIFEMPIKDSDDVVRFLESKFDFGLSVYNATLNTALGRLERMRRSAEWKTALAMPKGKERNRELNRIRNSWGLTQYGLHTIANVHRNAAKRFVRRSEPGAKRTKDECILGVHVAQKIGARAWVAIERYIFGEGGRPRFKSRRRGLHSLEGQSA</sequence>
<accession>A0ABS2DUK3</accession>
<reference evidence="1 2" key="1">
    <citation type="journal article" date="2021" name="Sci. Rep.">
        <title>The distribution of antibiotic resistance genes in chicken gut microbiota commensals.</title>
        <authorList>
            <person name="Juricova H."/>
            <person name="Matiasovicova J."/>
            <person name="Kubasova T."/>
            <person name="Cejkova D."/>
            <person name="Rychlik I."/>
        </authorList>
    </citation>
    <scope>NUCLEOTIDE SEQUENCE [LARGE SCALE GENOMIC DNA]</scope>
    <source>
        <strain evidence="1 2">An829</strain>
    </source>
</reference>
<evidence type="ECO:0000313" key="1">
    <source>
        <dbReference type="EMBL" id="MBM6704977.1"/>
    </source>
</evidence>
<organism evidence="1 2">
    <name type="scientific">Sutterella massiliensis</name>
    <dbReference type="NCBI Taxonomy" id="1816689"/>
    <lineage>
        <taxon>Bacteria</taxon>
        <taxon>Pseudomonadati</taxon>
        <taxon>Pseudomonadota</taxon>
        <taxon>Betaproteobacteria</taxon>
        <taxon>Burkholderiales</taxon>
        <taxon>Sutterellaceae</taxon>
        <taxon>Sutterella</taxon>
    </lineage>
</organism>
<dbReference type="EMBL" id="JACJJC010000036">
    <property type="protein sequence ID" value="MBM6704977.1"/>
    <property type="molecule type" value="Genomic_DNA"/>
</dbReference>
<evidence type="ECO:0008006" key="3">
    <source>
        <dbReference type="Google" id="ProtNLM"/>
    </source>
</evidence>
<proteinExistence type="predicted"/>
<name>A0ABS2DUK3_9BURK</name>
<comment type="caution">
    <text evidence="1">The sequence shown here is derived from an EMBL/GenBank/DDBJ whole genome shotgun (WGS) entry which is preliminary data.</text>
</comment>
<gene>
    <name evidence="1" type="ORF">H6A60_10910</name>
</gene>